<sequence>MDLFDECLLIVERCLADAKMDKSSVDDVVLVGGSSRIPKVQQLLQDFFEGKELCKSINPDEAVAYGAAVQAALLSEDSKNVPNLVLIDVAPLSLGW</sequence>
<dbReference type="Proteomes" id="UP000265520">
    <property type="component" value="Unassembled WGS sequence"/>
</dbReference>
<dbReference type="InterPro" id="IPR018181">
    <property type="entry name" value="Heat_shock_70_CS"/>
</dbReference>
<dbReference type="FunFam" id="3.30.420.40:FF:000028">
    <property type="entry name" value="heat shock 70 kDa protein-like"/>
    <property type="match status" value="1"/>
</dbReference>
<dbReference type="Gene3D" id="3.30.420.40">
    <property type="match status" value="2"/>
</dbReference>
<evidence type="ECO:0000313" key="5">
    <source>
        <dbReference type="Proteomes" id="UP000265520"/>
    </source>
</evidence>
<evidence type="ECO:0000256" key="1">
    <source>
        <dbReference type="ARBA" id="ARBA00007381"/>
    </source>
</evidence>
<dbReference type="GO" id="GO:0140662">
    <property type="term" value="F:ATP-dependent protein folding chaperone"/>
    <property type="evidence" value="ECO:0007669"/>
    <property type="project" value="InterPro"/>
</dbReference>
<dbReference type="PANTHER" id="PTHR19375">
    <property type="entry name" value="HEAT SHOCK PROTEIN 70KDA"/>
    <property type="match status" value="1"/>
</dbReference>
<evidence type="ECO:0000256" key="3">
    <source>
        <dbReference type="ARBA" id="ARBA00022840"/>
    </source>
</evidence>
<dbReference type="GO" id="GO:0005524">
    <property type="term" value="F:ATP binding"/>
    <property type="evidence" value="ECO:0007669"/>
    <property type="project" value="UniProtKB-KW"/>
</dbReference>
<dbReference type="PROSITE" id="PS01036">
    <property type="entry name" value="HSP70_3"/>
    <property type="match status" value="1"/>
</dbReference>
<dbReference type="InterPro" id="IPR043129">
    <property type="entry name" value="ATPase_NBD"/>
</dbReference>
<dbReference type="Pfam" id="PF00012">
    <property type="entry name" value="HSP70"/>
    <property type="match status" value="1"/>
</dbReference>
<reference evidence="4 5" key="1">
    <citation type="journal article" date="2018" name="Front. Plant Sci.">
        <title>Red Clover (Trifolium pratense) and Zigzag Clover (T. medium) - A Picture of Genomic Similarities and Differences.</title>
        <authorList>
            <person name="Dluhosova J."/>
            <person name="Istvanek J."/>
            <person name="Nedelnik J."/>
            <person name="Repkova J."/>
        </authorList>
    </citation>
    <scope>NUCLEOTIDE SEQUENCE [LARGE SCALE GENOMIC DNA]</scope>
    <source>
        <strain evidence="5">cv. 10/8</strain>
        <tissue evidence="4">Leaf</tissue>
    </source>
</reference>
<evidence type="ECO:0000256" key="2">
    <source>
        <dbReference type="ARBA" id="ARBA00022741"/>
    </source>
</evidence>
<name>A0A392S6F8_9FABA</name>
<proteinExistence type="inferred from homology"/>
<dbReference type="EMBL" id="LXQA010331929">
    <property type="protein sequence ID" value="MCI44533.1"/>
    <property type="molecule type" value="Genomic_DNA"/>
</dbReference>
<keyword evidence="5" id="KW-1185">Reference proteome</keyword>
<feature type="non-terminal residue" evidence="4">
    <location>
        <position position="96"/>
    </location>
</feature>
<accession>A0A392S6F8</accession>
<organism evidence="4 5">
    <name type="scientific">Trifolium medium</name>
    <dbReference type="NCBI Taxonomy" id="97028"/>
    <lineage>
        <taxon>Eukaryota</taxon>
        <taxon>Viridiplantae</taxon>
        <taxon>Streptophyta</taxon>
        <taxon>Embryophyta</taxon>
        <taxon>Tracheophyta</taxon>
        <taxon>Spermatophyta</taxon>
        <taxon>Magnoliopsida</taxon>
        <taxon>eudicotyledons</taxon>
        <taxon>Gunneridae</taxon>
        <taxon>Pentapetalae</taxon>
        <taxon>rosids</taxon>
        <taxon>fabids</taxon>
        <taxon>Fabales</taxon>
        <taxon>Fabaceae</taxon>
        <taxon>Papilionoideae</taxon>
        <taxon>50 kb inversion clade</taxon>
        <taxon>NPAAA clade</taxon>
        <taxon>Hologalegina</taxon>
        <taxon>IRL clade</taxon>
        <taxon>Trifolieae</taxon>
        <taxon>Trifolium</taxon>
    </lineage>
</organism>
<evidence type="ECO:0000313" key="4">
    <source>
        <dbReference type="EMBL" id="MCI44533.1"/>
    </source>
</evidence>
<protein>
    <submittedName>
        <fullName evidence="4">Heat-shock protein</fullName>
    </submittedName>
</protein>
<dbReference type="SUPFAM" id="SSF53067">
    <property type="entry name" value="Actin-like ATPase domain"/>
    <property type="match status" value="1"/>
</dbReference>
<dbReference type="AlphaFoldDB" id="A0A392S6F8"/>
<comment type="caution">
    <text evidence="4">The sequence shown here is derived from an EMBL/GenBank/DDBJ whole genome shotgun (WGS) entry which is preliminary data.</text>
</comment>
<keyword evidence="3" id="KW-0067">ATP-binding</keyword>
<keyword evidence="2" id="KW-0547">Nucleotide-binding</keyword>
<dbReference type="InterPro" id="IPR013126">
    <property type="entry name" value="Hsp_70_fam"/>
</dbReference>
<comment type="similarity">
    <text evidence="1">Belongs to the heat shock protein 70 family.</text>
</comment>